<dbReference type="GO" id="GO:0006694">
    <property type="term" value="P:steroid biosynthetic process"/>
    <property type="evidence" value="ECO:0007669"/>
    <property type="project" value="InterPro"/>
</dbReference>
<sequence length="341" mass="37706">MTKTLLSGASGFIAAHILQKLLARGDTVVATVRSQSKADFIAGKYENEVKTGQLSFAIVPDISVLGAFDDAVTEDLDVVVHTASPFHHNITDPDKDILLPAINGTKSMLEAVYKYGKNVTRLVITSSFAAIVDPFKPTTPDVVYTEESWSPLTLEQGRKDKNCTYRASKTVAEQTAWQFLKDHPDAKFSITTVNPPFVWGPILNDISVGNLNTSNEVLYKVLTGKLGPESKFPVAFFVDVRDVAMAHVLAADPSNKEIANKRLFVNGGHFNLELVATIMRKLFPNEKRIDPNFGSTDIETVRKNSPSYDNSATTKLLKFDYIPLEKCIKDFVEQVYTLEKS</sequence>
<accession>A0A1E4T9D1</accession>
<evidence type="ECO:0000313" key="5">
    <source>
        <dbReference type="Proteomes" id="UP000095023"/>
    </source>
</evidence>
<dbReference type="Pfam" id="PF01073">
    <property type="entry name" value="3Beta_HSD"/>
    <property type="match status" value="1"/>
</dbReference>
<dbReference type="AlphaFoldDB" id="A0A1E4T9D1"/>
<evidence type="ECO:0000256" key="2">
    <source>
        <dbReference type="ARBA" id="ARBA00023445"/>
    </source>
</evidence>
<dbReference type="InterPro" id="IPR050425">
    <property type="entry name" value="NAD(P)_dehydrat-like"/>
</dbReference>
<dbReference type="PANTHER" id="PTHR10366">
    <property type="entry name" value="NAD DEPENDENT EPIMERASE/DEHYDRATASE"/>
    <property type="match status" value="1"/>
</dbReference>
<dbReference type="InterPro" id="IPR002225">
    <property type="entry name" value="3Beta_OHSteriod_DH/Estase"/>
</dbReference>
<evidence type="ECO:0000313" key="4">
    <source>
        <dbReference type="EMBL" id="ODV88362.1"/>
    </source>
</evidence>
<dbReference type="GO" id="GO:0016616">
    <property type="term" value="F:oxidoreductase activity, acting on the CH-OH group of donors, NAD or NADP as acceptor"/>
    <property type="evidence" value="ECO:0007669"/>
    <property type="project" value="InterPro"/>
</dbReference>
<dbReference type="CDD" id="cd05227">
    <property type="entry name" value="AR_SDR_e"/>
    <property type="match status" value="1"/>
</dbReference>
<comment type="similarity">
    <text evidence="2">Belongs to the NAD(P)-dependent epimerase/dehydratase family. Dihydroflavonol-4-reductase subfamily.</text>
</comment>
<dbReference type="PANTHER" id="PTHR10366:SF564">
    <property type="entry name" value="STEROL-4-ALPHA-CARBOXYLATE 3-DEHYDROGENASE, DECARBOXYLATING"/>
    <property type="match status" value="1"/>
</dbReference>
<evidence type="ECO:0000259" key="3">
    <source>
        <dbReference type="Pfam" id="PF01073"/>
    </source>
</evidence>
<dbReference type="OrthoDB" id="2735536at2759"/>
<dbReference type="EMBL" id="KV453844">
    <property type="protein sequence ID" value="ODV88362.1"/>
    <property type="molecule type" value="Genomic_DNA"/>
</dbReference>
<gene>
    <name evidence="4" type="ORF">CANCADRAFT_4495</name>
</gene>
<feature type="domain" description="3-beta hydroxysteroid dehydrogenase/isomerase" evidence="3">
    <location>
        <begin position="7"/>
        <end position="261"/>
    </location>
</feature>
<protein>
    <recommendedName>
        <fullName evidence="3">3-beta hydroxysteroid dehydrogenase/isomerase domain-containing protein</fullName>
    </recommendedName>
</protein>
<dbReference type="InterPro" id="IPR036291">
    <property type="entry name" value="NAD(P)-bd_dom_sf"/>
</dbReference>
<keyword evidence="1" id="KW-0560">Oxidoreductase</keyword>
<dbReference type="Gene3D" id="3.40.50.720">
    <property type="entry name" value="NAD(P)-binding Rossmann-like Domain"/>
    <property type="match status" value="1"/>
</dbReference>
<dbReference type="Proteomes" id="UP000095023">
    <property type="component" value="Unassembled WGS sequence"/>
</dbReference>
<evidence type="ECO:0000256" key="1">
    <source>
        <dbReference type="ARBA" id="ARBA00023002"/>
    </source>
</evidence>
<dbReference type="FunFam" id="3.40.50.720:FF:000191">
    <property type="entry name" value="Methylglyoxal reductase (NADPH-dependent)"/>
    <property type="match status" value="1"/>
</dbReference>
<dbReference type="SUPFAM" id="SSF51735">
    <property type="entry name" value="NAD(P)-binding Rossmann-fold domains"/>
    <property type="match status" value="1"/>
</dbReference>
<organism evidence="4 5">
    <name type="scientific">Tortispora caseinolytica NRRL Y-17796</name>
    <dbReference type="NCBI Taxonomy" id="767744"/>
    <lineage>
        <taxon>Eukaryota</taxon>
        <taxon>Fungi</taxon>
        <taxon>Dikarya</taxon>
        <taxon>Ascomycota</taxon>
        <taxon>Saccharomycotina</taxon>
        <taxon>Trigonopsidomycetes</taxon>
        <taxon>Trigonopsidales</taxon>
        <taxon>Trigonopsidaceae</taxon>
        <taxon>Tortispora</taxon>
    </lineage>
</organism>
<keyword evidence="5" id="KW-1185">Reference proteome</keyword>
<proteinExistence type="inferred from homology"/>
<reference evidence="5" key="1">
    <citation type="submission" date="2016-02" db="EMBL/GenBank/DDBJ databases">
        <title>Comparative genomics of biotechnologically important yeasts.</title>
        <authorList>
            <consortium name="DOE Joint Genome Institute"/>
            <person name="Riley R."/>
            <person name="Haridas S."/>
            <person name="Wolfe K.H."/>
            <person name="Lopes M.R."/>
            <person name="Hittinger C.T."/>
            <person name="Goker M."/>
            <person name="Salamov A."/>
            <person name="Wisecaver J."/>
            <person name="Long T.M."/>
            <person name="Aerts A.L."/>
            <person name="Barry K."/>
            <person name="Choi C."/>
            <person name="Clum A."/>
            <person name="Coughlan A.Y."/>
            <person name="Deshpande S."/>
            <person name="Douglass A.P."/>
            <person name="Hanson S.J."/>
            <person name="Klenk H.-P."/>
            <person name="Labutti K."/>
            <person name="Lapidus A."/>
            <person name="Lindquist E."/>
            <person name="Lipzen A."/>
            <person name="Meier-Kolthoff J.P."/>
            <person name="Ohm R.A."/>
            <person name="Otillar R.P."/>
            <person name="Pangilinan J."/>
            <person name="Peng Y."/>
            <person name="Rokas A."/>
            <person name="Rosa C.A."/>
            <person name="Scheuner C."/>
            <person name="Sibirny A.A."/>
            <person name="Slot J.C."/>
            <person name="Stielow J.B."/>
            <person name="Sun H."/>
            <person name="Kurtzman C.P."/>
            <person name="Blackwell M."/>
            <person name="Jeffries T.W."/>
            <person name="Grigoriev I.V."/>
        </authorList>
    </citation>
    <scope>NUCLEOTIDE SEQUENCE [LARGE SCALE GENOMIC DNA]</scope>
    <source>
        <strain evidence="5">NRRL Y-17796</strain>
    </source>
</reference>
<name>A0A1E4T9D1_9ASCO</name>